<sequence length="229" mass="26210">MCTDNTTWKWNVEFPQLTYDTLNARSAKKRANVIVSQSNGAEVKFSVPVAVGRKLCTLARNEPCLISSEEELRTKIDVLSRNMLHQLLETALNKRDYSYYELKEKFIRLGYSSSLVQEILSHAQEVGLIDDLRFARIFVQQKHASGWGPKKISLELRRRGIDSSIIDQACAGYGLEEDEFQTAWRICQHKVFHARDPYAQIVRFVCSKGFSPSVAYKVAKRLLSSDKDE</sequence>
<comment type="caution">
    <text evidence="7">The sequence shown here is derived from an EMBL/GenBank/DDBJ whole genome shotgun (WGS) entry which is preliminary data.</text>
</comment>
<keyword evidence="4 5" id="KW-0963">Cytoplasm</keyword>
<evidence type="ECO:0000256" key="3">
    <source>
        <dbReference type="ARBA" id="ARBA00018111"/>
    </source>
</evidence>
<evidence type="ECO:0000259" key="6">
    <source>
        <dbReference type="Pfam" id="PF02631"/>
    </source>
</evidence>
<dbReference type="InterPro" id="IPR053924">
    <property type="entry name" value="RecX_HTH_2nd"/>
</dbReference>
<dbReference type="Gene3D" id="1.10.10.10">
    <property type="entry name" value="Winged helix-like DNA-binding domain superfamily/Winged helix DNA-binding domain"/>
    <property type="match status" value="1"/>
</dbReference>
<feature type="domain" description="RecX second three-helical" evidence="6">
    <location>
        <begin position="130"/>
        <end position="169"/>
    </location>
</feature>
<dbReference type="HAMAP" id="MF_01114">
    <property type="entry name" value="RecX"/>
    <property type="match status" value="1"/>
</dbReference>
<dbReference type="InterPro" id="IPR003783">
    <property type="entry name" value="Regulatory_RecX"/>
</dbReference>
<dbReference type="GeneID" id="93210317"/>
<comment type="similarity">
    <text evidence="2 5">Belongs to the RecX family.</text>
</comment>
<evidence type="ECO:0000256" key="5">
    <source>
        <dbReference type="HAMAP-Rule" id="MF_01114"/>
    </source>
</evidence>
<evidence type="ECO:0000256" key="2">
    <source>
        <dbReference type="ARBA" id="ARBA00009695"/>
    </source>
</evidence>
<dbReference type="Pfam" id="PF02631">
    <property type="entry name" value="RecX_HTH2"/>
    <property type="match status" value="1"/>
</dbReference>
<dbReference type="GO" id="GO:0005737">
    <property type="term" value="C:cytoplasm"/>
    <property type="evidence" value="ECO:0007669"/>
    <property type="project" value="UniProtKB-SubCell"/>
</dbReference>
<dbReference type="OrthoDB" id="3192133at2"/>
<proteinExistence type="inferred from homology"/>
<accession>F1T503</accession>
<dbReference type="PANTHER" id="PTHR33602:SF1">
    <property type="entry name" value="REGULATORY PROTEIN RECX FAMILY PROTEIN"/>
    <property type="match status" value="1"/>
</dbReference>
<evidence type="ECO:0000256" key="4">
    <source>
        <dbReference type="ARBA" id="ARBA00022490"/>
    </source>
</evidence>
<evidence type="ECO:0000313" key="7">
    <source>
        <dbReference type="EMBL" id="EGF23769.1"/>
    </source>
</evidence>
<keyword evidence="8" id="KW-1185">Reference proteome</keyword>
<dbReference type="EMBL" id="ACGK02000001">
    <property type="protein sequence ID" value="EGF23769.1"/>
    <property type="molecule type" value="Genomic_DNA"/>
</dbReference>
<gene>
    <name evidence="5 7" type="primary">recX</name>
    <name evidence="7" type="ORF">HMPREF0091_10716</name>
</gene>
<reference evidence="7 8" key="1">
    <citation type="submission" date="2011-02" db="EMBL/GenBank/DDBJ databases">
        <authorList>
            <person name="Muzny D."/>
            <person name="Qin X."/>
            <person name="Buhay C."/>
            <person name="Dugan-Rocha S."/>
            <person name="Ding Y."/>
            <person name="Chen G."/>
            <person name="Hawes A."/>
            <person name="Holder M."/>
            <person name="Jhangiani S."/>
            <person name="Johnson A."/>
            <person name="Khan Z."/>
            <person name="Li Z."/>
            <person name="Liu W."/>
            <person name="Liu X."/>
            <person name="Perez L."/>
            <person name="Shen H."/>
            <person name="Wang Q."/>
            <person name="Watt J."/>
            <person name="Xi L."/>
            <person name="Xin Y."/>
            <person name="Zhou J."/>
            <person name="Deng J."/>
            <person name="Jiang H."/>
            <person name="Liu Y."/>
            <person name="Qu J."/>
            <person name="Song X.-Z."/>
            <person name="Zhang L."/>
            <person name="Villasana D."/>
            <person name="Johnson A."/>
            <person name="Liu J."/>
            <person name="Liyanage D."/>
            <person name="Lorensuhewa L."/>
            <person name="Robinson T."/>
            <person name="Song A."/>
            <person name="Song B.-B."/>
            <person name="Dinh H."/>
            <person name="Thornton R."/>
            <person name="Coyle M."/>
            <person name="Francisco L."/>
            <person name="Jackson L."/>
            <person name="Javaid M."/>
            <person name="Korchina V."/>
            <person name="Kovar C."/>
            <person name="Mata R."/>
            <person name="Mathew T."/>
            <person name="Ngo R."/>
            <person name="Nguyen L."/>
            <person name="Nguyen N."/>
            <person name="Okwuonu G."/>
            <person name="Ongeri F."/>
            <person name="Pham C."/>
            <person name="Simmons D."/>
            <person name="Wilczek-Boney K."/>
            <person name="Hale W."/>
            <person name="Jakkamsetti A."/>
            <person name="Pham P."/>
            <person name="Ruth R."/>
            <person name="San Lucas F."/>
            <person name="Warren J."/>
            <person name="Zhang J."/>
            <person name="Zhao Z."/>
            <person name="Zhou C."/>
            <person name="Zhu D."/>
            <person name="Lee S."/>
            <person name="Bess C."/>
            <person name="Blankenburg K."/>
            <person name="Forbes L."/>
            <person name="Fu Q."/>
            <person name="Gubbala S."/>
            <person name="Hirani K."/>
            <person name="Jayaseelan J.C."/>
            <person name="Lara F."/>
            <person name="Munidasa M."/>
            <person name="Palculict T."/>
            <person name="Patil S."/>
            <person name="Pu L.-L."/>
            <person name="Saada N."/>
            <person name="Tang L."/>
            <person name="Weissenberger G."/>
            <person name="Zhu Y."/>
            <person name="Hemphill L."/>
            <person name="Shang Y."/>
            <person name="Youmans B."/>
            <person name="Ayvaz T."/>
            <person name="Ross M."/>
            <person name="Santibanez J."/>
            <person name="Aqrawi P."/>
            <person name="Gross S."/>
            <person name="Joshi V."/>
            <person name="Fowler G."/>
            <person name="Nazareth L."/>
            <person name="Reid J."/>
            <person name="Worley K."/>
            <person name="Petrosino J."/>
            <person name="Highlander S."/>
            <person name="Gibbs R."/>
        </authorList>
    </citation>
    <scope>NUCLEOTIDE SEQUENCE [LARGE SCALE GENOMIC DNA]</scope>
    <source>
        <strain evidence="7 8">DSM 15829</strain>
    </source>
</reference>
<dbReference type="eggNOG" id="COG2137">
    <property type="taxonomic scope" value="Bacteria"/>
</dbReference>
<dbReference type="InterPro" id="IPR036388">
    <property type="entry name" value="WH-like_DNA-bd_sf"/>
</dbReference>
<comment type="function">
    <text evidence="5">Modulates RecA activity.</text>
</comment>
<evidence type="ECO:0000256" key="1">
    <source>
        <dbReference type="ARBA" id="ARBA00004496"/>
    </source>
</evidence>
<name>F1T503_9ACTN</name>
<comment type="subcellular location">
    <subcellularLocation>
        <location evidence="1 5">Cytoplasm</location>
    </subcellularLocation>
</comment>
<evidence type="ECO:0000313" key="8">
    <source>
        <dbReference type="Proteomes" id="UP000005947"/>
    </source>
</evidence>
<protein>
    <recommendedName>
        <fullName evidence="3 5">Regulatory protein RecX</fullName>
    </recommendedName>
</protein>
<dbReference type="Proteomes" id="UP000005947">
    <property type="component" value="Unassembled WGS sequence"/>
</dbReference>
<dbReference type="GO" id="GO:0006282">
    <property type="term" value="P:regulation of DNA repair"/>
    <property type="evidence" value="ECO:0007669"/>
    <property type="project" value="UniProtKB-UniRule"/>
</dbReference>
<organism evidence="7 8">
    <name type="scientific">Fannyhessea vaginae DSM 15829</name>
    <dbReference type="NCBI Taxonomy" id="525256"/>
    <lineage>
        <taxon>Bacteria</taxon>
        <taxon>Bacillati</taxon>
        <taxon>Actinomycetota</taxon>
        <taxon>Coriobacteriia</taxon>
        <taxon>Coriobacteriales</taxon>
        <taxon>Atopobiaceae</taxon>
        <taxon>Fannyhessea</taxon>
    </lineage>
</organism>
<dbReference type="PANTHER" id="PTHR33602">
    <property type="entry name" value="REGULATORY PROTEIN RECX FAMILY PROTEIN"/>
    <property type="match status" value="1"/>
</dbReference>
<dbReference type="RefSeq" id="WP_006302898.1">
    <property type="nucleotide sequence ID" value="NZ_ACGK02000001.1"/>
</dbReference>
<dbReference type="AlphaFoldDB" id="F1T503"/>